<evidence type="ECO:0000313" key="1">
    <source>
        <dbReference type="EMBL" id="KAI3358017.1"/>
    </source>
</evidence>
<reference evidence="1" key="1">
    <citation type="submission" date="2022-04" db="EMBL/GenBank/DDBJ databases">
        <title>Jade perch genome.</title>
        <authorList>
            <person name="Chao B."/>
        </authorList>
    </citation>
    <scope>NUCLEOTIDE SEQUENCE</scope>
    <source>
        <strain evidence="1">CB-2022</strain>
    </source>
</reference>
<name>A0ACB8VQR9_9TELE</name>
<keyword evidence="2" id="KW-1185">Reference proteome</keyword>
<evidence type="ECO:0000313" key="2">
    <source>
        <dbReference type="Proteomes" id="UP000831701"/>
    </source>
</evidence>
<gene>
    <name evidence="1" type="ORF">L3Q82_003036</name>
</gene>
<protein>
    <submittedName>
        <fullName evidence="1">Uncharacterized protein</fullName>
    </submittedName>
</protein>
<comment type="caution">
    <text evidence="1">The sequence shown here is derived from an EMBL/GenBank/DDBJ whole genome shotgun (WGS) entry which is preliminary data.</text>
</comment>
<dbReference type="Proteomes" id="UP000831701">
    <property type="component" value="Chromosome 18"/>
</dbReference>
<sequence>MFSSLLVDTRNKGCRQAEEGSPIGTMLACGTPDAVDGYQWQAKQTAAQAVLEAKTRVWEEFGEAMEEDYHWLASKKFWQTSASAPQKGKQYSADTAVYSIRPCPSWYLVYRTVVVKRELSSADRDESLWCLLWLQPPNPVVDTRSKGCRQAEEGILLGHVGLWDS</sequence>
<proteinExistence type="predicted"/>
<organism evidence="1 2">
    <name type="scientific">Scortum barcoo</name>
    <name type="common">barcoo grunter</name>
    <dbReference type="NCBI Taxonomy" id="214431"/>
    <lineage>
        <taxon>Eukaryota</taxon>
        <taxon>Metazoa</taxon>
        <taxon>Chordata</taxon>
        <taxon>Craniata</taxon>
        <taxon>Vertebrata</taxon>
        <taxon>Euteleostomi</taxon>
        <taxon>Actinopterygii</taxon>
        <taxon>Neopterygii</taxon>
        <taxon>Teleostei</taxon>
        <taxon>Neoteleostei</taxon>
        <taxon>Acanthomorphata</taxon>
        <taxon>Eupercaria</taxon>
        <taxon>Centrarchiformes</taxon>
        <taxon>Terapontoidei</taxon>
        <taxon>Terapontidae</taxon>
        <taxon>Scortum</taxon>
    </lineage>
</organism>
<dbReference type="EMBL" id="CM041548">
    <property type="protein sequence ID" value="KAI3358017.1"/>
    <property type="molecule type" value="Genomic_DNA"/>
</dbReference>
<accession>A0ACB8VQR9</accession>